<evidence type="ECO:0000313" key="4">
    <source>
        <dbReference type="EMBL" id="SFS55411.1"/>
    </source>
</evidence>
<gene>
    <name evidence="4" type="ORF">SAMN04488040_0905</name>
</gene>
<keyword evidence="1" id="KW-1133">Transmembrane helix</keyword>
<protein>
    <recommendedName>
        <fullName evidence="3">DUF8173 domain-containing protein</fullName>
    </recommendedName>
</protein>
<dbReference type="STRING" id="394264.SAMN04488040_0905"/>
<dbReference type="RefSeq" id="WP_093915093.1">
    <property type="nucleotide sequence ID" value="NZ_FPAJ01000001.1"/>
</dbReference>
<keyword evidence="2" id="KW-0732">Signal</keyword>
<feature type="transmembrane region" description="Helical" evidence="1">
    <location>
        <begin position="264"/>
        <end position="288"/>
    </location>
</feature>
<feature type="signal peptide" evidence="2">
    <location>
        <begin position="1"/>
        <end position="22"/>
    </location>
</feature>
<dbReference type="Proteomes" id="UP000199239">
    <property type="component" value="Unassembled WGS sequence"/>
</dbReference>
<feature type="domain" description="DUF8173" evidence="3">
    <location>
        <begin position="222"/>
        <end position="369"/>
    </location>
</feature>
<dbReference type="Pfam" id="PF26514">
    <property type="entry name" value="DUF8173"/>
    <property type="match status" value="1"/>
</dbReference>
<proteinExistence type="predicted"/>
<evidence type="ECO:0000256" key="2">
    <source>
        <dbReference type="SAM" id="SignalP"/>
    </source>
</evidence>
<dbReference type="InterPro" id="IPR058486">
    <property type="entry name" value="DUF8173"/>
</dbReference>
<dbReference type="AlphaFoldDB" id="A0A1I6QSG4"/>
<keyword evidence="5" id="KW-1185">Reference proteome</keyword>
<feature type="transmembrane region" description="Helical" evidence="1">
    <location>
        <begin position="356"/>
        <end position="374"/>
    </location>
</feature>
<dbReference type="EMBL" id="FPAJ01000001">
    <property type="protein sequence ID" value="SFS55411.1"/>
    <property type="molecule type" value="Genomic_DNA"/>
</dbReference>
<evidence type="ECO:0000313" key="5">
    <source>
        <dbReference type="Proteomes" id="UP000199239"/>
    </source>
</evidence>
<feature type="transmembrane region" description="Helical" evidence="1">
    <location>
        <begin position="221"/>
        <end position="243"/>
    </location>
</feature>
<feature type="transmembrane region" description="Helical" evidence="1">
    <location>
        <begin position="331"/>
        <end position="350"/>
    </location>
</feature>
<sequence>MIGLMRVLTTCAAMIIAGQAVAETAERTLGDDIFRAGDTTMPVQGARDVFATGTTVTLQGEIAEDAHAVGFDVDAEVATGGDLYLIGFSVSLRGSVGGDLNASGFRVRTAPDANVVGNARLAGGQVTIDGPVGGALMAAGGKVTLNAPVGGDVLMTGETLEFGKDARIDGRLTYSAPTRLNIPTDVIAADRVTFEPYHRGDVMKDARDMWSDWENPVLPTFMSMFSAFLVTVAFFVVIGALFLTLVPNRVRALRRKIEARPGKALLFGVVGLSILVGLVPISAMTVIGLPLVPIVLLGVVAIWTLGYILGAYALTIRVLHSFGSDENPKIWVRLLALVAGVTFASLLNFIPVIGWIANFALVLLGIGGMTIVLFERMGGDTGPVLDAPD</sequence>
<evidence type="ECO:0000259" key="3">
    <source>
        <dbReference type="Pfam" id="PF26514"/>
    </source>
</evidence>
<keyword evidence="1" id="KW-0472">Membrane</keyword>
<name>A0A1I6QSG4_9RHOB</name>
<accession>A0A1I6QSG4</accession>
<organism evidence="4 5">
    <name type="scientific">Sulfitobacter marinus</name>
    <dbReference type="NCBI Taxonomy" id="394264"/>
    <lineage>
        <taxon>Bacteria</taxon>
        <taxon>Pseudomonadati</taxon>
        <taxon>Pseudomonadota</taxon>
        <taxon>Alphaproteobacteria</taxon>
        <taxon>Rhodobacterales</taxon>
        <taxon>Roseobacteraceae</taxon>
        <taxon>Sulfitobacter</taxon>
    </lineage>
</organism>
<reference evidence="5" key="1">
    <citation type="submission" date="2016-10" db="EMBL/GenBank/DDBJ databases">
        <authorList>
            <person name="Varghese N."/>
            <person name="Submissions S."/>
        </authorList>
    </citation>
    <scope>NUCLEOTIDE SEQUENCE [LARGE SCALE GENOMIC DNA]</scope>
    <source>
        <strain evidence="5">DSM 23422</strain>
    </source>
</reference>
<keyword evidence="1" id="KW-0812">Transmembrane</keyword>
<dbReference type="OrthoDB" id="7948603at2"/>
<evidence type="ECO:0000256" key="1">
    <source>
        <dbReference type="SAM" id="Phobius"/>
    </source>
</evidence>
<feature type="transmembrane region" description="Helical" evidence="1">
    <location>
        <begin position="294"/>
        <end position="319"/>
    </location>
</feature>
<feature type="chain" id="PRO_5011774172" description="DUF8173 domain-containing protein" evidence="2">
    <location>
        <begin position="23"/>
        <end position="389"/>
    </location>
</feature>